<dbReference type="STRING" id="3218.A0A2K1JHI9"/>
<keyword evidence="1" id="KW-1133">Transmembrane helix</keyword>
<dbReference type="SUPFAM" id="SSF117281">
    <property type="entry name" value="Kelch motif"/>
    <property type="match status" value="1"/>
</dbReference>
<evidence type="ECO:0000313" key="3">
    <source>
        <dbReference type="EnsemblPlants" id="Pp3c14_12430V3.1"/>
    </source>
</evidence>
<dbReference type="Gramene" id="Pp3c14_12430V3.1">
    <property type="protein sequence ID" value="Pp3c14_12430V3.1"/>
    <property type="gene ID" value="Pp3c14_12430"/>
</dbReference>
<keyword evidence="4" id="KW-1185">Reference proteome</keyword>
<dbReference type="EnsemblPlants" id="Pp3c14_12430V3.1">
    <property type="protein sequence ID" value="Pp3c14_12430V3.1"/>
    <property type="gene ID" value="Pp3c14_12430"/>
</dbReference>
<dbReference type="InterPro" id="IPR053256">
    <property type="entry name" value="Kelch_repeat-containing"/>
</dbReference>
<dbReference type="PaxDb" id="3218-PP1S36_195V6.1"/>
<dbReference type="InParanoid" id="A0A2K1JHI9"/>
<sequence>MVSVRTAAAPRVWRVLLMGACGALLTGVVVTDILWNMSLASMFYSTHVSDAQSLSLPPMAVTTSLNELGNEDDEKVRLPLAWEEAAEAPVARLDGAAVQIAHHLYVFAGYATIDEVHTHVDVYNLKSNTWETSFAIPGAMAHSHVGMATDQRFIYIVSGQFGSQCSNPTARNFVLDTQTRAWTQFLPLPDPRYAPATQLWNGRLHVLGGSKEDRQQPASEHWSIAVRDGKALEAEWREEVPIPRGGPHRLTELGCFKHLHEPRACVVVENDLYVIGGQEGDFKAKPASPNFKCSRQKEVVYGDVYMLEKDATRWTKLMPVPKPISHIEFAWVTFNQSIVIIGGSTMNNPATKKMVLLGDIFQFNTQKKVWISLGQMPYKGKTVLAAYWEGWLYFTSGQRDKGQSDPEPKRIMAKTWKTKLEI</sequence>
<feature type="transmembrane region" description="Helical" evidence="1">
    <location>
        <begin position="12"/>
        <end position="35"/>
    </location>
</feature>
<organism evidence="2">
    <name type="scientific">Physcomitrium patens</name>
    <name type="common">Spreading-leaved earth moss</name>
    <name type="synonym">Physcomitrella patens</name>
    <dbReference type="NCBI Taxonomy" id="3218"/>
    <lineage>
        <taxon>Eukaryota</taxon>
        <taxon>Viridiplantae</taxon>
        <taxon>Streptophyta</taxon>
        <taxon>Embryophyta</taxon>
        <taxon>Bryophyta</taxon>
        <taxon>Bryophytina</taxon>
        <taxon>Bryopsida</taxon>
        <taxon>Funariidae</taxon>
        <taxon>Funariales</taxon>
        <taxon>Funariaceae</taxon>
        <taxon>Physcomitrium</taxon>
    </lineage>
</organism>
<reference evidence="3" key="3">
    <citation type="submission" date="2020-12" db="UniProtKB">
        <authorList>
            <consortium name="EnsemblPlants"/>
        </authorList>
    </citation>
    <scope>IDENTIFICATION</scope>
</reference>
<keyword evidence="1" id="KW-0812">Transmembrane</keyword>
<dbReference type="Pfam" id="PF01344">
    <property type="entry name" value="Kelch_1"/>
    <property type="match status" value="1"/>
</dbReference>
<evidence type="ECO:0000313" key="4">
    <source>
        <dbReference type="Proteomes" id="UP000006727"/>
    </source>
</evidence>
<keyword evidence="1" id="KW-0472">Membrane</keyword>
<gene>
    <name evidence="2" type="ORF">PHYPA_018423</name>
</gene>
<dbReference type="Proteomes" id="UP000006727">
    <property type="component" value="Chromosome 14"/>
</dbReference>
<name>A0A2K1JHI9_PHYPA</name>
<dbReference type="EMBL" id="ABEU02000014">
    <property type="protein sequence ID" value="PNR41020.1"/>
    <property type="molecule type" value="Genomic_DNA"/>
</dbReference>
<reference evidence="2 4" key="2">
    <citation type="journal article" date="2018" name="Plant J.">
        <title>The Physcomitrella patens chromosome-scale assembly reveals moss genome structure and evolution.</title>
        <authorList>
            <person name="Lang D."/>
            <person name="Ullrich K.K."/>
            <person name="Murat F."/>
            <person name="Fuchs J."/>
            <person name="Jenkins J."/>
            <person name="Haas F.B."/>
            <person name="Piednoel M."/>
            <person name="Gundlach H."/>
            <person name="Van Bel M."/>
            <person name="Meyberg R."/>
            <person name="Vives C."/>
            <person name="Morata J."/>
            <person name="Symeonidi A."/>
            <person name="Hiss M."/>
            <person name="Muchero W."/>
            <person name="Kamisugi Y."/>
            <person name="Saleh O."/>
            <person name="Blanc G."/>
            <person name="Decker E.L."/>
            <person name="van Gessel N."/>
            <person name="Grimwood J."/>
            <person name="Hayes R.D."/>
            <person name="Graham S.W."/>
            <person name="Gunter L.E."/>
            <person name="McDaniel S.F."/>
            <person name="Hoernstein S.N.W."/>
            <person name="Larsson A."/>
            <person name="Li F.W."/>
            <person name="Perroud P.F."/>
            <person name="Phillips J."/>
            <person name="Ranjan P."/>
            <person name="Rokshar D.S."/>
            <person name="Rothfels C.J."/>
            <person name="Schneider L."/>
            <person name="Shu S."/>
            <person name="Stevenson D.W."/>
            <person name="Thummler F."/>
            <person name="Tillich M."/>
            <person name="Villarreal Aguilar J.C."/>
            <person name="Widiez T."/>
            <person name="Wong G.K."/>
            <person name="Wymore A."/>
            <person name="Zhang Y."/>
            <person name="Zimmer A.D."/>
            <person name="Quatrano R.S."/>
            <person name="Mayer K.F.X."/>
            <person name="Goodstein D."/>
            <person name="Casacuberta J.M."/>
            <person name="Vandepoele K."/>
            <person name="Reski R."/>
            <person name="Cuming A.C."/>
            <person name="Tuskan G.A."/>
            <person name="Maumus F."/>
            <person name="Salse J."/>
            <person name="Schmutz J."/>
            <person name="Rensing S.A."/>
        </authorList>
    </citation>
    <scope>NUCLEOTIDE SEQUENCE [LARGE SCALE GENOMIC DNA]</scope>
    <source>
        <strain evidence="3 4">cv. Gransden 2004</strain>
    </source>
</reference>
<dbReference type="Gene3D" id="2.120.10.80">
    <property type="entry name" value="Kelch-type beta propeller"/>
    <property type="match status" value="2"/>
</dbReference>
<dbReference type="AlphaFoldDB" id="A0A2K1JHI9"/>
<evidence type="ECO:0000313" key="2">
    <source>
        <dbReference type="EMBL" id="PNR41020.1"/>
    </source>
</evidence>
<proteinExistence type="predicted"/>
<evidence type="ECO:0008006" key="5">
    <source>
        <dbReference type="Google" id="ProtNLM"/>
    </source>
</evidence>
<evidence type="ECO:0000256" key="1">
    <source>
        <dbReference type="SAM" id="Phobius"/>
    </source>
</evidence>
<protein>
    <recommendedName>
        <fullName evidence="5">Kelch repeat-containing protein</fullName>
    </recommendedName>
</protein>
<dbReference type="InterPro" id="IPR015915">
    <property type="entry name" value="Kelch-typ_b-propeller"/>
</dbReference>
<dbReference type="InterPro" id="IPR006652">
    <property type="entry name" value="Kelch_1"/>
</dbReference>
<accession>A0A2K1JHI9</accession>
<dbReference type="PANTHER" id="PTHR46773:SF5">
    <property type="entry name" value="OS04G0487100 PROTEIN"/>
    <property type="match status" value="1"/>
</dbReference>
<dbReference type="FunCoup" id="A0A2K1JHI9">
    <property type="interactions" value="619"/>
</dbReference>
<reference evidence="2 4" key="1">
    <citation type="journal article" date="2008" name="Science">
        <title>The Physcomitrella genome reveals evolutionary insights into the conquest of land by plants.</title>
        <authorList>
            <person name="Rensing S."/>
            <person name="Lang D."/>
            <person name="Zimmer A."/>
            <person name="Terry A."/>
            <person name="Salamov A."/>
            <person name="Shapiro H."/>
            <person name="Nishiyama T."/>
            <person name="Perroud P.-F."/>
            <person name="Lindquist E."/>
            <person name="Kamisugi Y."/>
            <person name="Tanahashi T."/>
            <person name="Sakakibara K."/>
            <person name="Fujita T."/>
            <person name="Oishi K."/>
            <person name="Shin-I T."/>
            <person name="Kuroki Y."/>
            <person name="Toyoda A."/>
            <person name="Suzuki Y."/>
            <person name="Hashimoto A."/>
            <person name="Yamaguchi K."/>
            <person name="Sugano A."/>
            <person name="Kohara Y."/>
            <person name="Fujiyama A."/>
            <person name="Anterola A."/>
            <person name="Aoki S."/>
            <person name="Ashton N."/>
            <person name="Barbazuk W.B."/>
            <person name="Barker E."/>
            <person name="Bennetzen J."/>
            <person name="Bezanilla M."/>
            <person name="Blankenship R."/>
            <person name="Cho S.H."/>
            <person name="Dutcher S."/>
            <person name="Estelle M."/>
            <person name="Fawcett J.A."/>
            <person name="Gundlach H."/>
            <person name="Hanada K."/>
            <person name="Heyl A."/>
            <person name="Hicks K.A."/>
            <person name="Hugh J."/>
            <person name="Lohr M."/>
            <person name="Mayer K."/>
            <person name="Melkozernov A."/>
            <person name="Murata T."/>
            <person name="Nelson D."/>
            <person name="Pils B."/>
            <person name="Prigge M."/>
            <person name="Reiss B."/>
            <person name="Renner T."/>
            <person name="Rombauts S."/>
            <person name="Rushton P."/>
            <person name="Sanderfoot A."/>
            <person name="Schween G."/>
            <person name="Shiu S.-H."/>
            <person name="Stueber K."/>
            <person name="Theodoulou F.L."/>
            <person name="Tu H."/>
            <person name="Van de Peer Y."/>
            <person name="Verrier P.J."/>
            <person name="Waters E."/>
            <person name="Wood A."/>
            <person name="Yang L."/>
            <person name="Cove D."/>
            <person name="Cuming A."/>
            <person name="Hasebe M."/>
            <person name="Lucas S."/>
            <person name="Mishler D.B."/>
            <person name="Reski R."/>
            <person name="Grigoriev I."/>
            <person name="Quatrano R.S."/>
            <person name="Boore J.L."/>
        </authorList>
    </citation>
    <scope>NUCLEOTIDE SEQUENCE [LARGE SCALE GENOMIC DNA]</scope>
    <source>
        <strain evidence="3 4">cv. Gransden 2004</strain>
    </source>
</reference>
<dbReference type="PANTHER" id="PTHR46773">
    <property type="match status" value="1"/>
</dbReference>